<dbReference type="Pfam" id="PF08447">
    <property type="entry name" value="PAS_3"/>
    <property type="match status" value="1"/>
</dbReference>
<evidence type="ECO:0000256" key="3">
    <source>
        <dbReference type="ARBA" id="ARBA00022553"/>
    </source>
</evidence>
<dbReference type="EC" id="2.7.13.3" evidence="2"/>
<protein>
    <recommendedName>
        <fullName evidence="2">histidine kinase</fullName>
        <ecNumber evidence="2">2.7.13.3</ecNumber>
    </recommendedName>
</protein>
<feature type="domain" description="PAS" evidence="8">
    <location>
        <begin position="140"/>
        <end position="213"/>
    </location>
</feature>
<dbReference type="SUPFAM" id="SSF55785">
    <property type="entry name" value="PYP-like sensor domain (PAS domain)"/>
    <property type="match status" value="3"/>
</dbReference>
<dbReference type="EMBL" id="CP063206">
    <property type="protein sequence ID" value="QOS13530.1"/>
    <property type="molecule type" value="Genomic_DNA"/>
</dbReference>
<dbReference type="Gene3D" id="3.40.50.2300">
    <property type="match status" value="1"/>
</dbReference>
<dbReference type="InterPro" id="IPR001610">
    <property type="entry name" value="PAC"/>
</dbReference>
<keyword evidence="4" id="KW-0808">Transferase</keyword>
<dbReference type="InterPro" id="IPR013767">
    <property type="entry name" value="PAS_fold"/>
</dbReference>
<keyword evidence="5" id="KW-0418">Kinase</keyword>
<comment type="catalytic activity">
    <reaction evidence="1">
        <text>ATP + protein L-histidine = ADP + protein N-phospho-L-histidine.</text>
        <dbReference type="EC" id="2.7.13.3"/>
    </reaction>
</comment>
<keyword evidence="3 6" id="KW-0597">Phosphoprotein</keyword>
<dbReference type="PANTHER" id="PTHR43304:SF1">
    <property type="entry name" value="PAC DOMAIN-CONTAINING PROTEIN"/>
    <property type="match status" value="1"/>
</dbReference>
<dbReference type="GeneID" id="59461050"/>
<dbReference type="InterPro" id="IPR013655">
    <property type="entry name" value="PAS_fold_3"/>
</dbReference>
<evidence type="ECO:0000259" key="8">
    <source>
        <dbReference type="PROSITE" id="PS50112"/>
    </source>
</evidence>
<dbReference type="GO" id="GO:0004673">
    <property type="term" value="F:protein histidine kinase activity"/>
    <property type="evidence" value="ECO:0007669"/>
    <property type="project" value="UniProtKB-EC"/>
</dbReference>
<name>A0A871BL70_HALGI</name>
<dbReference type="InterPro" id="IPR052162">
    <property type="entry name" value="Sensor_kinase/Photoreceptor"/>
</dbReference>
<feature type="domain" description="PAS" evidence="8">
    <location>
        <begin position="376"/>
        <end position="421"/>
    </location>
</feature>
<dbReference type="InterPro" id="IPR001789">
    <property type="entry name" value="Sig_transdc_resp-reg_receiver"/>
</dbReference>
<accession>A0A871BL70</accession>
<feature type="domain" description="PAS" evidence="8">
    <location>
        <begin position="259"/>
        <end position="305"/>
    </location>
</feature>
<dbReference type="PROSITE" id="PS50113">
    <property type="entry name" value="PAC"/>
    <property type="match status" value="1"/>
</dbReference>
<dbReference type="InterPro" id="IPR035965">
    <property type="entry name" value="PAS-like_dom_sf"/>
</dbReference>
<dbReference type="GO" id="GO:0006355">
    <property type="term" value="P:regulation of DNA-templated transcription"/>
    <property type="evidence" value="ECO:0007669"/>
    <property type="project" value="InterPro"/>
</dbReference>
<evidence type="ECO:0000259" key="9">
    <source>
        <dbReference type="PROSITE" id="PS50113"/>
    </source>
</evidence>
<dbReference type="Pfam" id="PF13426">
    <property type="entry name" value="PAS_9"/>
    <property type="match status" value="1"/>
</dbReference>
<dbReference type="SMART" id="SM00448">
    <property type="entry name" value="REC"/>
    <property type="match status" value="1"/>
</dbReference>
<feature type="modified residue" description="4-aspartylphosphate" evidence="6">
    <location>
        <position position="60"/>
    </location>
</feature>
<dbReference type="InterPro" id="IPR000014">
    <property type="entry name" value="PAS"/>
</dbReference>
<proteinExistence type="predicted"/>
<evidence type="ECO:0000256" key="6">
    <source>
        <dbReference type="PROSITE-ProRule" id="PRU00169"/>
    </source>
</evidence>
<dbReference type="PANTHER" id="PTHR43304">
    <property type="entry name" value="PHYTOCHROME-LIKE PROTEIN CPH1"/>
    <property type="match status" value="1"/>
</dbReference>
<organism evidence="10 11">
    <name type="scientific">Haloferax gibbonsii</name>
    <dbReference type="NCBI Taxonomy" id="35746"/>
    <lineage>
        <taxon>Archaea</taxon>
        <taxon>Methanobacteriati</taxon>
        <taxon>Methanobacteriota</taxon>
        <taxon>Stenosarchaea group</taxon>
        <taxon>Halobacteria</taxon>
        <taxon>Halobacteriales</taxon>
        <taxon>Haloferacaceae</taxon>
        <taxon>Haloferax</taxon>
    </lineage>
</organism>
<evidence type="ECO:0000256" key="5">
    <source>
        <dbReference type="ARBA" id="ARBA00022777"/>
    </source>
</evidence>
<dbReference type="AlphaFoldDB" id="A0A871BL70"/>
<evidence type="ECO:0000313" key="11">
    <source>
        <dbReference type="Proteomes" id="UP000663064"/>
    </source>
</evidence>
<dbReference type="InterPro" id="IPR000700">
    <property type="entry name" value="PAS-assoc_C"/>
</dbReference>
<dbReference type="CDD" id="cd00156">
    <property type="entry name" value="REC"/>
    <property type="match status" value="1"/>
</dbReference>
<sequence length="498" mass="55304">MDSLPPKIRVLHVDDEPDLAELTAVFLSREDDRFVIDSETNVSDGLEAFSEREYHCIVSDYDMPGQSGLDFLNTIRETHPRIPFILYTGKGSEAVASDAISAGVTDYLQKDTGSSQYTILANRVKNAVASYNAQETIRETEQRFSELAENSDDILFSFTADWDELLFINSAFEEIWGIPAEALEDTPDAFLAHIHENDREKALASMEKLSNGTPDEIEYRVIHPKLGVRWVHGQSKPILDEKGSVARIVGYVQDVTAYKKDHGLRVIETATEGISLVGPDGTFSYVNPAFASLFGYERSELNGRSWKVLYQDGEADRLERNILPGVSKHGYWSGETVRLTKQGDRLVTDHRLAKTGSGSIVCTAQDLTRERSTTTKPGEFYHLFEMTDGSAFYTLDHEGYVTRWNDHARDLLGYSVEDVLGFHLETLLSSESADGSHAESFIESARKDGEVTAEVEWHRSDGSTFAAPMTIIASHTPEGTIRGFGVILAPEEAASVPT</sequence>
<dbReference type="SMART" id="SM00086">
    <property type="entry name" value="PAC"/>
    <property type="match status" value="1"/>
</dbReference>
<feature type="domain" description="Response regulatory" evidence="7">
    <location>
        <begin position="9"/>
        <end position="125"/>
    </location>
</feature>
<evidence type="ECO:0000256" key="2">
    <source>
        <dbReference type="ARBA" id="ARBA00012438"/>
    </source>
</evidence>
<gene>
    <name evidence="10" type="ORF">HfgLR_21535</name>
</gene>
<dbReference type="Pfam" id="PF00989">
    <property type="entry name" value="PAS"/>
    <property type="match status" value="1"/>
</dbReference>
<evidence type="ECO:0000259" key="7">
    <source>
        <dbReference type="PROSITE" id="PS50110"/>
    </source>
</evidence>
<keyword evidence="10" id="KW-0614">Plasmid</keyword>
<dbReference type="Gene3D" id="3.30.450.20">
    <property type="entry name" value="PAS domain"/>
    <property type="match status" value="3"/>
</dbReference>
<feature type="domain" description="PAC" evidence="9">
    <location>
        <begin position="215"/>
        <end position="267"/>
    </location>
</feature>
<dbReference type="RefSeq" id="WP_275944738.1">
    <property type="nucleotide sequence ID" value="NZ_CP063206.1"/>
</dbReference>
<dbReference type="Pfam" id="PF00072">
    <property type="entry name" value="Response_reg"/>
    <property type="match status" value="1"/>
</dbReference>
<dbReference type="PROSITE" id="PS50110">
    <property type="entry name" value="RESPONSE_REGULATORY"/>
    <property type="match status" value="1"/>
</dbReference>
<evidence type="ECO:0000313" key="10">
    <source>
        <dbReference type="EMBL" id="QOS13530.1"/>
    </source>
</evidence>
<dbReference type="SUPFAM" id="SSF52172">
    <property type="entry name" value="CheY-like"/>
    <property type="match status" value="1"/>
</dbReference>
<geneLocation type="plasmid" evidence="10 11">
    <name>pHGLR1</name>
</geneLocation>
<dbReference type="PROSITE" id="PS50112">
    <property type="entry name" value="PAS"/>
    <property type="match status" value="3"/>
</dbReference>
<dbReference type="NCBIfam" id="TIGR00229">
    <property type="entry name" value="sensory_box"/>
    <property type="match status" value="3"/>
</dbReference>
<dbReference type="Proteomes" id="UP000663064">
    <property type="component" value="Plasmid pHGLR1"/>
</dbReference>
<dbReference type="GO" id="GO:0000160">
    <property type="term" value="P:phosphorelay signal transduction system"/>
    <property type="evidence" value="ECO:0007669"/>
    <property type="project" value="InterPro"/>
</dbReference>
<dbReference type="CDD" id="cd00130">
    <property type="entry name" value="PAS"/>
    <property type="match status" value="3"/>
</dbReference>
<dbReference type="InterPro" id="IPR011006">
    <property type="entry name" value="CheY-like_superfamily"/>
</dbReference>
<evidence type="ECO:0000256" key="1">
    <source>
        <dbReference type="ARBA" id="ARBA00000085"/>
    </source>
</evidence>
<reference evidence="10" key="1">
    <citation type="journal article" date="2021" name="Front. Microbiol.">
        <title>Cellular and Genomic Properties of Haloferax gibbonsii LR2-5, the Host of Euryarchaeal Virus HFTV1.</title>
        <authorList>
            <person name="Tittes C."/>
            <person name="Schwarzer S."/>
            <person name="Pfeiffer F."/>
            <person name="Dyall-Smith M."/>
            <person name="Rodriguez-Franco M."/>
            <person name="Oksanen H.M."/>
            <person name="Quax T.E.F."/>
        </authorList>
    </citation>
    <scope>NUCLEOTIDE SEQUENCE</scope>
    <source>
        <strain evidence="10">LR2-5</strain>
    </source>
</reference>
<dbReference type="SMART" id="SM00091">
    <property type="entry name" value="PAS"/>
    <property type="match status" value="3"/>
</dbReference>
<evidence type="ECO:0000256" key="4">
    <source>
        <dbReference type="ARBA" id="ARBA00022679"/>
    </source>
</evidence>